<dbReference type="AlphaFoldDB" id="A0A0E9WCL0"/>
<protein>
    <submittedName>
        <fullName evidence="2">Uncharacterized protein</fullName>
    </submittedName>
</protein>
<evidence type="ECO:0000256" key="1">
    <source>
        <dbReference type="SAM" id="MobiDB-lite"/>
    </source>
</evidence>
<name>A0A0E9WCL0_ANGAN</name>
<sequence>MGSFSNSLEESKGKHRFEARTTSAFDA</sequence>
<organism evidence="2">
    <name type="scientific">Anguilla anguilla</name>
    <name type="common">European freshwater eel</name>
    <name type="synonym">Muraena anguilla</name>
    <dbReference type="NCBI Taxonomy" id="7936"/>
    <lineage>
        <taxon>Eukaryota</taxon>
        <taxon>Metazoa</taxon>
        <taxon>Chordata</taxon>
        <taxon>Craniata</taxon>
        <taxon>Vertebrata</taxon>
        <taxon>Euteleostomi</taxon>
        <taxon>Actinopterygii</taxon>
        <taxon>Neopterygii</taxon>
        <taxon>Teleostei</taxon>
        <taxon>Anguilliformes</taxon>
        <taxon>Anguillidae</taxon>
        <taxon>Anguilla</taxon>
    </lineage>
</organism>
<evidence type="ECO:0000313" key="2">
    <source>
        <dbReference type="EMBL" id="JAH88144.1"/>
    </source>
</evidence>
<accession>A0A0E9WCL0</accession>
<dbReference type="EMBL" id="GBXM01020433">
    <property type="protein sequence ID" value="JAH88144.1"/>
    <property type="molecule type" value="Transcribed_RNA"/>
</dbReference>
<feature type="region of interest" description="Disordered" evidence="1">
    <location>
        <begin position="1"/>
        <end position="27"/>
    </location>
</feature>
<proteinExistence type="predicted"/>
<feature type="compositionally biased region" description="Basic and acidic residues" evidence="1">
    <location>
        <begin position="9"/>
        <end position="19"/>
    </location>
</feature>
<reference evidence="2" key="1">
    <citation type="submission" date="2014-11" db="EMBL/GenBank/DDBJ databases">
        <authorList>
            <person name="Amaro Gonzalez C."/>
        </authorList>
    </citation>
    <scope>NUCLEOTIDE SEQUENCE</scope>
</reference>
<reference evidence="2" key="2">
    <citation type="journal article" date="2015" name="Fish Shellfish Immunol.">
        <title>Early steps in the European eel (Anguilla anguilla)-Vibrio vulnificus interaction in the gills: Role of the RtxA13 toxin.</title>
        <authorList>
            <person name="Callol A."/>
            <person name="Pajuelo D."/>
            <person name="Ebbesson L."/>
            <person name="Teles M."/>
            <person name="MacKenzie S."/>
            <person name="Amaro C."/>
        </authorList>
    </citation>
    <scope>NUCLEOTIDE SEQUENCE</scope>
</reference>